<dbReference type="PANTHER" id="PTHR43312">
    <property type="entry name" value="D-THREO-ALDOSE 1-DEHYDROGENASE"/>
    <property type="match status" value="1"/>
</dbReference>
<dbReference type="Proteomes" id="UP001549749">
    <property type="component" value="Unassembled WGS sequence"/>
</dbReference>
<proteinExistence type="predicted"/>
<evidence type="ECO:0000313" key="2">
    <source>
        <dbReference type="EMBL" id="MET6998136.1"/>
    </source>
</evidence>
<reference evidence="2 3" key="1">
    <citation type="submission" date="2024-06" db="EMBL/GenBank/DDBJ databases">
        <title>Chitinophaga defluvii sp. nov., isolated from municipal sewage.</title>
        <authorList>
            <person name="Zhang L."/>
        </authorList>
    </citation>
    <scope>NUCLEOTIDE SEQUENCE [LARGE SCALE GENOMIC DNA]</scope>
    <source>
        <strain evidence="2 3">H8</strain>
    </source>
</reference>
<comment type="caution">
    <text evidence="2">The sequence shown here is derived from an EMBL/GenBank/DDBJ whole genome shotgun (WGS) entry which is preliminary data.</text>
</comment>
<dbReference type="EMBL" id="JBEXAC010000001">
    <property type="protein sequence ID" value="MET6998136.1"/>
    <property type="molecule type" value="Genomic_DNA"/>
</dbReference>
<feature type="domain" description="NADP-dependent oxidoreductase" evidence="1">
    <location>
        <begin position="13"/>
        <end position="296"/>
    </location>
</feature>
<dbReference type="RefSeq" id="WP_354660771.1">
    <property type="nucleotide sequence ID" value="NZ_JBEXAC010000001.1"/>
</dbReference>
<dbReference type="PANTHER" id="PTHR43312:SF1">
    <property type="entry name" value="NADP-DEPENDENT OXIDOREDUCTASE DOMAIN-CONTAINING PROTEIN"/>
    <property type="match status" value="1"/>
</dbReference>
<dbReference type="InterPro" id="IPR036812">
    <property type="entry name" value="NAD(P)_OxRdtase_dom_sf"/>
</dbReference>
<organism evidence="2 3">
    <name type="scientific">Chitinophaga defluvii</name>
    <dbReference type="NCBI Taxonomy" id="3163343"/>
    <lineage>
        <taxon>Bacteria</taxon>
        <taxon>Pseudomonadati</taxon>
        <taxon>Bacteroidota</taxon>
        <taxon>Chitinophagia</taxon>
        <taxon>Chitinophagales</taxon>
        <taxon>Chitinophagaceae</taxon>
        <taxon>Chitinophaga</taxon>
    </lineage>
</organism>
<dbReference type="SUPFAM" id="SSF51430">
    <property type="entry name" value="NAD(P)-linked oxidoreductase"/>
    <property type="match status" value="1"/>
</dbReference>
<protein>
    <submittedName>
        <fullName evidence="2">Aldo/keto reductase</fullName>
    </submittedName>
</protein>
<evidence type="ECO:0000313" key="3">
    <source>
        <dbReference type="Proteomes" id="UP001549749"/>
    </source>
</evidence>
<sequence>MQYVSFNGMKVSRLTLGTVQLGMDYGISNNSGQPSGEESFGILKMAMAAGINTLDTSPHYGNAEQLLGTWCAGFGATSSPQIVTKFRISDHHLGNVKAAREEVIASVRASLAMLKIPQIPCCLFHKGKDQPVEQVLRILPSILTELQELGLIDTGGISVYYPQEVNQVLAYDNITALQVPVNIFDQRLVHNGMFKQLAAAGRLVFARSIFLQGLFFMDPDSLSGTLTGARPYLRLLQELAVKANRSVAALAFTYIRDMPGVSSLVFGAVNSRQVQQNVDWLKEAALPIEITESIENIFRDIQEDILTPGVWLP</sequence>
<accession>A0ABV2T538</accession>
<evidence type="ECO:0000259" key="1">
    <source>
        <dbReference type="Pfam" id="PF00248"/>
    </source>
</evidence>
<dbReference type="Gene3D" id="3.20.20.100">
    <property type="entry name" value="NADP-dependent oxidoreductase domain"/>
    <property type="match status" value="1"/>
</dbReference>
<keyword evidence="3" id="KW-1185">Reference proteome</keyword>
<name>A0ABV2T538_9BACT</name>
<gene>
    <name evidence="2" type="ORF">ABR189_12180</name>
</gene>
<dbReference type="InterPro" id="IPR053135">
    <property type="entry name" value="AKR2_Oxidoreductase"/>
</dbReference>
<dbReference type="InterPro" id="IPR023210">
    <property type="entry name" value="NADP_OxRdtase_dom"/>
</dbReference>
<dbReference type="Pfam" id="PF00248">
    <property type="entry name" value="Aldo_ket_red"/>
    <property type="match status" value="1"/>
</dbReference>
<dbReference type="CDD" id="cd19097">
    <property type="entry name" value="AKR_unchar"/>
    <property type="match status" value="1"/>
</dbReference>